<gene>
    <name evidence="1" type="ORF">S06H3_54495</name>
</gene>
<sequence>MINDIKFAKQKEQSLDDWVDDTIAVISDVIYEIVINITQVLSEVIRRVR</sequence>
<dbReference type="EMBL" id="BARV01034861">
    <property type="protein sequence ID" value="GAI51310.1"/>
    <property type="molecule type" value="Genomic_DNA"/>
</dbReference>
<evidence type="ECO:0000313" key="1">
    <source>
        <dbReference type="EMBL" id="GAI51310.1"/>
    </source>
</evidence>
<comment type="caution">
    <text evidence="1">The sequence shown here is derived from an EMBL/GenBank/DDBJ whole genome shotgun (WGS) entry which is preliminary data.</text>
</comment>
<reference evidence="1" key="1">
    <citation type="journal article" date="2014" name="Front. Microbiol.">
        <title>High frequency of phylogenetically diverse reductive dehalogenase-homologous genes in deep subseafloor sedimentary metagenomes.</title>
        <authorList>
            <person name="Kawai M."/>
            <person name="Futagami T."/>
            <person name="Toyoda A."/>
            <person name="Takaki Y."/>
            <person name="Nishi S."/>
            <person name="Hori S."/>
            <person name="Arai W."/>
            <person name="Tsubouchi T."/>
            <person name="Morono Y."/>
            <person name="Uchiyama I."/>
            <person name="Ito T."/>
            <person name="Fujiyama A."/>
            <person name="Inagaki F."/>
            <person name="Takami H."/>
        </authorList>
    </citation>
    <scope>NUCLEOTIDE SEQUENCE</scope>
    <source>
        <strain evidence="1">Expedition CK06-06</strain>
    </source>
</reference>
<proteinExistence type="predicted"/>
<accession>X1QJW8</accession>
<protein>
    <submittedName>
        <fullName evidence="1">Uncharacterized protein</fullName>
    </submittedName>
</protein>
<name>X1QJW8_9ZZZZ</name>
<organism evidence="1">
    <name type="scientific">marine sediment metagenome</name>
    <dbReference type="NCBI Taxonomy" id="412755"/>
    <lineage>
        <taxon>unclassified sequences</taxon>
        <taxon>metagenomes</taxon>
        <taxon>ecological metagenomes</taxon>
    </lineage>
</organism>
<dbReference type="AlphaFoldDB" id="X1QJW8"/>